<evidence type="ECO:0000256" key="3">
    <source>
        <dbReference type="ARBA" id="ARBA00023136"/>
    </source>
</evidence>
<evidence type="ECO:0000313" key="11">
    <source>
        <dbReference type="EMBL" id="STX08773.1"/>
    </source>
</evidence>
<evidence type="ECO:0000313" key="12">
    <source>
        <dbReference type="EMBL" id="TDR39231.1"/>
    </source>
</evidence>
<feature type="coiled-coil region" evidence="7">
    <location>
        <begin position="469"/>
        <end position="496"/>
    </location>
</feature>
<keyword evidence="14" id="KW-1185">Reference proteome</keyword>
<feature type="domain" description="HAMP" evidence="10">
    <location>
        <begin position="200"/>
        <end position="253"/>
    </location>
</feature>
<dbReference type="Proteomes" id="UP000294641">
    <property type="component" value="Unassembled WGS sequence"/>
</dbReference>
<keyword evidence="8" id="KW-0812">Transmembrane</keyword>
<evidence type="ECO:0000256" key="5">
    <source>
        <dbReference type="ARBA" id="ARBA00029447"/>
    </source>
</evidence>
<evidence type="ECO:0000313" key="13">
    <source>
        <dbReference type="Proteomes" id="UP000254330"/>
    </source>
</evidence>
<evidence type="ECO:0000256" key="2">
    <source>
        <dbReference type="ARBA" id="ARBA00022475"/>
    </source>
</evidence>
<dbReference type="Gene3D" id="6.10.340.10">
    <property type="match status" value="1"/>
</dbReference>
<keyword evidence="3 8" id="KW-0472">Membrane</keyword>
<organism evidence="11 13">
    <name type="scientific">Kurthia zopfii</name>
    <dbReference type="NCBI Taxonomy" id="1650"/>
    <lineage>
        <taxon>Bacteria</taxon>
        <taxon>Bacillati</taxon>
        <taxon>Bacillota</taxon>
        <taxon>Bacilli</taxon>
        <taxon>Bacillales</taxon>
        <taxon>Caryophanaceae</taxon>
        <taxon>Kurthia</taxon>
    </lineage>
</organism>
<dbReference type="InterPro" id="IPR004090">
    <property type="entry name" value="Chemotax_Me-accpt_rcpt"/>
</dbReference>
<dbReference type="EMBL" id="SNZG01000012">
    <property type="protein sequence ID" value="TDR39231.1"/>
    <property type="molecule type" value="Genomic_DNA"/>
</dbReference>
<comment type="caution">
    <text evidence="11">The sequence shown here is derived from an EMBL/GenBank/DDBJ whole genome shotgun (WGS) entry which is preliminary data.</text>
</comment>
<dbReference type="EMBL" id="UGNP01000001">
    <property type="protein sequence ID" value="STX08773.1"/>
    <property type="molecule type" value="Genomic_DNA"/>
</dbReference>
<feature type="transmembrane region" description="Helical" evidence="8">
    <location>
        <begin position="12"/>
        <end position="33"/>
    </location>
</feature>
<reference evidence="12 14" key="2">
    <citation type="submission" date="2019-03" db="EMBL/GenBank/DDBJ databases">
        <title>Genomic Encyclopedia of Type Strains, Phase IV (KMG-IV): sequencing the most valuable type-strain genomes for metagenomic binning, comparative biology and taxonomic classification.</title>
        <authorList>
            <person name="Goeker M."/>
        </authorList>
    </citation>
    <scope>NUCLEOTIDE SEQUENCE [LARGE SCALE GENOMIC DNA]</scope>
    <source>
        <strain evidence="12 14">DSM 20580</strain>
    </source>
</reference>
<dbReference type="GO" id="GO:0007165">
    <property type="term" value="P:signal transduction"/>
    <property type="evidence" value="ECO:0007669"/>
    <property type="project" value="UniProtKB-KW"/>
</dbReference>
<feature type="transmembrane region" description="Helical" evidence="8">
    <location>
        <begin position="175"/>
        <end position="198"/>
    </location>
</feature>
<dbReference type="SMART" id="SM00283">
    <property type="entry name" value="MA"/>
    <property type="match status" value="1"/>
</dbReference>
<evidence type="ECO:0000259" key="9">
    <source>
        <dbReference type="PROSITE" id="PS50111"/>
    </source>
</evidence>
<gene>
    <name evidence="11" type="primary">mcpA_2</name>
    <name evidence="12" type="ORF">DFR61_1125</name>
    <name evidence="11" type="ORF">NCTC10597_00439</name>
</gene>
<evidence type="ECO:0000256" key="1">
    <source>
        <dbReference type="ARBA" id="ARBA00004236"/>
    </source>
</evidence>
<evidence type="ECO:0000313" key="14">
    <source>
        <dbReference type="Proteomes" id="UP000294641"/>
    </source>
</evidence>
<dbReference type="OrthoDB" id="9804712at2"/>
<dbReference type="GO" id="GO:0004888">
    <property type="term" value="F:transmembrane signaling receptor activity"/>
    <property type="evidence" value="ECO:0007669"/>
    <property type="project" value="InterPro"/>
</dbReference>
<keyword evidence="4 6" id="KW-0807">Transducer</keyword>
<dbReference type="Gene3D" id="1.10.287.950">
    <property type="entry name" value="Methyl-accepting chemotaxis protein"/>
    <property type="match status" value="1"/>
</dbReference>
<dbReference type="PROSITE" id="PS50885">
    <property type="entry name" value="HAMP"/>
    <property type="match status" value="1"/>
</dbReference>
<accession>A0A8B4Q7P2</accession>
<protein>
    <submittedName>
        <fullName evidence="11">H1</fullName>
    </submittedName>
    <submittedName>
        <fullName evidence="12">Methyl-accepting chemotaxis protein</fullName>
    </submittedName>
</protein>
<comment type="subcellular location">
    <subcellularLocation>
        <location evidence="1">Cell membrane</location>
    </subcellularLocation>
</comment>
<keyword evidence="2" id="KW-1003">Cell membrane</keyword>
<dbReference type="GO" id="GO:0005886">
    <property type="term" value="C:plasma membrane"/>
    <property type="evidence" value="ECO:0007669"/>
    <property type="project" value="UniProtKB-SubCell"/>
</dbReference>
<feature type="domain" description="Methyl-accepting transducer" evidence="9">
    <location>
        <begin position="272"/>
        <end position="508"/>
    </location>
</feature>
<keyword evidence="7" id="KW-0175">Coiled coil</keyword>
<dbReference type="CDD" id="cd06225">
    <property type="entry name" value="HAMP"/>
    <property type="match status" value="1"/>
</dbReference>
<evidence type="ECO:0000256" key="7">
    <source>
        <dbReference type="SAM" id="Coils"/>
    </source>
</evidence>
<dbReference type="InterPro" id="IPR003660">
    <property type="entry name" value="HAMP_dom"/>
</dbReference>
<dbReference type="Pfam" id="PF00015">
    <property type="entry name" value="MCPsignal"/>
    <property type="match status" value="1"/>
</dbReference>
<evidence type="ECO:0000259" key="10">
    <source>
        <dbReference type="PROSITE" id="PS50885"/>
    </source>
</evidence>
<name>A0A8B4Q7P2_9BACL</name>
<dbReference type="RefSeq" id="WP_109349415.1">
    <property type="nucleotide sequence ID" value="NZ_BJUE01000032.1"/>
</dbReference>
<sequence>MKLWLKLPIYRKYLVTVGITIVLFAVMTIMLMFQLVENKKWSSELDRLSQEVNLLEGLSQGYANLYIAINHYVGDPMHNFDEDYQQVKGELEKQTKSIQTIPQKEMKDVLTSMDTSYEAKLKSSIERKDNIAKRRQLNAVYHTYNEFEGKIRKENDKLSNERAEIVQKMQQAQNYTFIMLSASFLFACTISCILLMMTNRQIRRQLKKLAYSARQISEGNLQIADIEVETKDEIGEVTVAMNDMKSQLKSTIIMIQKGAQLISNNTKTLKESSEQSYVGAEKMEEQLSAVLAESQEQQATSEGIVQFVQRFSESLEDMIIRLEQVAAHSNVTVDHAKKSNQSMSESVNSMLRLQSFIGEADRERNELQERLNEIVRVSNLVKGISRQTHLLALNAEIEAARAGESGKGFAVVATEVRNLAEEVNKAAQHIQNVSGEIQAQGERMEGSFDQSLHCSNETMDAVKNTASAMKQIVSQLSEAQIQFSAIENQVRRIEVEKDETTTLIEQLGHTINQSTVKIEDTNQLVQMNKLASEYILQDVEMVYKKVDEMQGSTKRFTV</sequence>
<comment type="similarity">
    <text evidence="5">Belongs to the methyl-accepting chemotaxis (MCP) protein family.</text>
</comment>
<proteinExistence type="inferred from homology"/>
<dbReference type="SMART" id="SM00304">
    <property type="entry name" value="HAMP"/>
    <property type="match status" value="1"/>
</dbReference>
<dbReference type="SUPFAM" id="SSF58104">
    <property type="entry name" value="Methyl-accepting chemotaxis protein (MCP) signaling domain"/>
    <property type="match status" value="1"/>
</dbReference>
<dbReference type="InterPro" id="IPR004089">
    <property type="entry name" value="MCPsignal_dom"/>
</dbReference>
<dbReference type="Pfam" id="PF00672">
    <property type="entry name" value="HAMP"/>
    <property type="match status" value="1"/>
</dbReference>
<dbReference type="PRINTS" id="PR00260">
    <property type="entry name" value="CHEMTRNSDUCR"/>
</dbReference>
<dbReference type="PANTHER" id="PTHR32089:SF112">
    <property type="entry name" value="LYSOZYME-LIKE PROTEIN-RELATED"/>
    <property type="match status" value="1"/>
</dbReference>
<dbReference type="GO" id="GO:0006935">
    <property type="term" value="P:chemotaxis"/>
    <property type="evidence" value="ECO:0007669"/>
    <property type="project" value="InterPro"/>
</dbReference>
<feature type="coiled-coil region" evidence="7">
    <location>
        <begin position="144"/>
        <end position="175"/>
    </location>
</feature>
<reference evidence="11 13" key="1">
    <citation type="submission" date="2018-06" db="EMBL/GenBank/DDBJ databases">
        <authorList>
            <consortium name="Pathogen Informatics"/>
            <person name="Doyle S."/>
        </authorList>
    </citation>
    <scope>NUCLEOTIDE SEQUENCE [LARGE SCALE GENOMIC DNA]</scope>
    <source>
        <strain evidence="11 13">NCTC10597</strain>
    </source>
</reference>
<dbReference type="Proteomes" id="UP000254330">
    <property type="component" value="Unassembled WGS sequence"/>
</dbReference>
<dbReference type="PROSITE" id="PS50111">
    <property type="entry name" value="CHEMOTAXIS_TRANSDUC_2"/>
    <property type="match status" value="1"/>
</dbReference>
<evidence type="ECO:0000256" key="6">
    <source>
        <dbReference type="PROSITE-ProRule" id="PRU00284"/>
    </source>
</evidence>
<evidence type="ECO:0000256" key="4">
    <source>
        <dbReference type="ARBA" id="ARBA00023224"/>
    </source>
</evidence>
<evidence type="ECO:0000256" key="8">
    <source>
        <dbReference type="SAM" id="Phobius"/>
    </source>
</evidence>
<dbReference type="AlphaFoldDB" id="A0A8B4Q7P2"/>
<dbReference type="PANTHER" id="PTHR32089">
    <property type="entry name" value="METHYL-ACCEPTING CHEMOTAXIS PROTEIN MCPB"/>
    <property type="match status" value="1"/>
</dbReference>
<keyword evidence="8" id="KW-1133">Transmembrane helix</keyword>